<name>A0ACB9EUD2_9ASTR</name>
<protein>
    <submittedName>
        <fullName evidence="1">Uncharacterized protein</fullName>
    </submittedName>
</protein>
<reference evidence="2" key="1">
    <citation type="journal article" date="2022" name="Mol. Ecol. Resour.">
        <title>The genomes of chicory, endive, great burdock and yacon provide insights into Asteraceae palaeo-polyploidization history and plant inulin production.</title>
        <authorList>
            <person name="Fan W."/>
            <person name="Wang S."/>
            <person name="Wang H."/>
            <person name="Wang A."/>
            <person name="Jiang F."/>
            <person name="Liu H."/>
            <person name="Zhao H."/>
            <person name="Xu D."/>
            <person name="Zhang Y."/>
        </authorList>
    </citation>
    <scope>NUCLEOTIDE SEQUENCE [LARGE SCALE GENOMIC DNA]</scope>
    <source>
        <strain evidence="2">cv. Yunnan</strain>
    </source>
</reference>
<accession>A0ACB9EUD2</accession>
<proteinExistence type="predicted"/>
<gene>
    <name evidence="1" type="ORF">L1987_52899</name>
</gene>
<evidence type="ECO:0000313" key="1">
    <source>
        <dbReference type="EMBL" id="KAI3762469.1"/>
    </source>
</evidence>
<reference evidence="1 2" key="2">
    <citation type="journal article" date="2022" name="Mol. Ecol. Resour.">
        <title>The genomes of chicory, endive, great burdock and yacon provide insights into Asteraceae paleo-polyploidization history and plant inulin production.</title>
        <authorList>
            <person name="Fan W."/>
            <person name="Wang S."/>
            <person name="Wang H."/>
            <person name="Wang A."/>
            <person name="Jiang F."/>
            <person name="Liu H."/>
            <person name="Zhao H."/>
            <person name="Xu D."/>
            <person name="Zhang Y."/>
        </authorList>
    </citation>
    <scope>NUCLEOTIDE SEQUENCE [LARGE SCALE GENOMIC DNA]</scope>
    <source>
        <strain evidence="2">cv. Yunnan</strain>
        <tissue evidence="1">Leaves</tissue>
    </source>
</reference>
<dbReference type="Proteomes" id="UP001056120">
    <property type="component" value="Linkage Group LG17"/>
</dbReference>
<evidence type="ECO:0000313" key="2">
    <source>
        <dbReference type="Proteomes" id="UP001056120"/>
    </source>
</evidence>
<organism evidence="1 2">
    <name type="scientific">Smallanthus sonchifolius</name>
    <dbReference type="NCBI Taxonomy" id="185202"/>
    <lineage>
        <taxon>Eukaryota</taxon>
        <taxon>Viridiplantae</taxon>
        <taxon>Streptophyta</taxon>
        <taxon>Embryophyta</taxon>
        <taxon>Tracheophyta</taxon>
        <taxon>Spermatophyta</taxon>
        <taxon>Magnoliopsida</taxon>
        <taxon>eudicotyledons</taxon>
        <taxon>Gunneridae</taxon>
        <taxon>Pentapetalae</taxon>
        <taxon>asterids</taxon>
        <taxon>campanulids</taxon>
        <taxon>Asterales</taxon>
        <taxon>Asteraceae</taxon>
        <taxon>Asteroideae</taxon>
        <taxon>Heliantheae alliance</taxon>
        <taxon>Millerieae</taxon>
        <taxon>Smallanthus</taxon>
    </lineage>
</organism>
<comment type="caution">
    <text evidence="1">The sequence shown here is derived from an EMBL/GenBank/DDBJ whole genome shotgun (WGS) entry which is preliminary data.</text>
</comment>
<sequence>MWQVGVQICNRMIKTEAIKDPEERMLSTKFLFSYKRQLSVNSYRFKQFQSNNGGQVNESEQRVPGGPNPLHN</sequence>
<keyword evidence="2" id="KW-1185">Reference proteome</keyword>
<dbReference type="EMBL" id="CM042034">
    <property type="protein sequence ID" value="KAI3762469.1"/>
    <property type="molecule type" value="Genomic_DNA"/>
</dbReference>